<name>A0A8J5VXW3_ZIZPA</name>
<gene>
    <name evidence="1" type="ORF">GUJ93_ZPchr0007g3348</name>
</gene>
<dbReference type="AlphaFoldDB" id="A0A8J5VXW3"/>
<protein>
    <submittedName>
        <fullName evidence="1">Uncharacterized protein</fullName>
    </submittedName>
</protein>
<evidence type="ECO:0000313" key="2">
    <source>
        <dbReference type="Proteomes" id="UP000729402"/>
    </source>
</evidence>
<keyword evidence="2" id="KW-1185">Reference proteome</keyword>
<proteinExistence type="predicted"/>
<comment type="caution">
    <text evidence="1">The sequence shown here is derived from an EMBL/GenBank/DDBJ whole genome shotgun (WGS) entry which is preliminary data.</text>
</comment>
<dbReference type="EMBL" id="JAAALK010000282">
    <property type="protein sequence ID" value="KAG8077761.1"/>
    <property type="molecule type" value="Genomic_DNA"/>
</dbReference>
<organism evidence="1 2">
    <name type="scientific">Zizania palustris</name>
    <name type="common">Northern wild rice</name>
    <dbReference type="NCBI Taxonomy" id="103762"/>
    <lineage>
        <taxon>Eukaryota</taxon>
        <taxon>Viridiplantae</taxon>
        <taxon>Streptophyta</taxon>
        <taxon>Embryophyta</taxon>
        <taxon>Tracheophyta</taxon>
        <taxon>Spermatophyta</taxon>
        <taxon>Magnoliopsida</taxon>
        <taxon>Liliopsida</taxon>
        <taxon>Poales</taxon>
        <taxon>Poaceae</taxon>
        <taxon>BOP clade</taxon>
        <taxon>Oryzoideae</taxon>
        <taxon>Oryzeae</taxon>
        <taxon>Zizaniinae</taxon>
        <taxon>Zizania</taxon>
    </lineage>
</organism>
<sequence length="73" mass="7688">MREKTNVIRLDLQAARELAGGNSAQLVRVGVTMSQRTAGNAWRWRAVKPAMSLRAAAGAAGDDESVTPGAGYC</sequence>
<accession>A0A8J5VXW3</accession>
<dbReference type="Proteomes" id="UP000729402">
    <property type="component" value="Unassembled WGS sequence"/>
</dbReference>
<reference evidence="1" key="1">
    <citation type="journal article" date="2021" name="bioRxiv">
        <title>Whole Genome Assembly and Annotation of Northern Wild Rice, Zizania palustris L., Supports a Whole Genome Duplication in the Zizania Genus.</title>
        <authorList>
            <person name="Haas M."/>
            <person name="Kono T."/>
            <person name="Macchietto M."/>
            <person name="Millas R."/>
            <person name="McGilp L."/>
            <person name="Shao M."/>
            <person name="Duquette J."/>
            <person name="Hirsch C.N."/>
            <person name="Kimball J."/>
        </authorList>
    </citation>
    <scope>NUCLEOTIDE SEQUENCE</scope>
    <source>
        <tissue evidence="1">Fresh leaf tissue</tissue>
    </source>
</reference>
<evidence type="ECO:0000313" key="1">
    <source>
        <dbReference type="EMBL" id="KAG8077761.1"/>
    </source>
</evidence>
<reference evidence="1" key="2">
    <citation type="submission" date="2021-02" db="EMBL/GenBank/DDBJ databases">
        <authorList>
            <person name="Kimball J.A."/>
            <person name="Haas M.W."/>
            <person name="Macchietto M."/>
            <person name="Kono T."/>
            <person name="Duquette J."/>
            <person name="Shao M."/>
        </authorList>
    </citation>
    <scope>NUCLEOTIDE SEQUENCE</scope>
    <source>
        <tissue evidence="1">Fresh leaf tissue</tissue>
    </source>
</reference>